<proteinExistence type="predicted"/>
<dbReference type="AlphaFoldDB" id="A0AAV6JN15"/>
<keyword evidence="2" id="KW-1185">Reference proteome</keyword>
<accession>A0AAV6JN15</accession>
<dbReference type="Proteomes" id="UP000823749">
    <property type="component" value="Chromosome 7"/>
</dbReference>
<name>A0AAV6JN15_9ERIC</name>
<dbReference type="EMBL" id="JACTNZ010000007">
    <property type="protein sequence ID" value="KAG5542616.1"/>
    <property type="molecule type" value="Genomic_DNA"/>
</dbReference>
<comment type="caution">
    <text evidence="1">The sequence shown here is derived from an EMBL/GenBank/DDBJ whole genome shotgun (WGS) entry which is preliminary data.</text>
</comment>
<protein>
    <submittedName>
        <fullName evidence="1">Uncharacterized protein</fullName>
    </submittedName>
</protein>
<evidence type="ECO:0000313" key="2">
    <source>
        <dbReference type="Proteomes" id="UP000823749"/>
    </source>
</evidence>
<organism evidence="1 2">
    <name type="scientific">Rhododendron griersonianum</name>
    <dbReference type="NCBI Taxonomy" id="479676"/>
    <lineage>
        <taxon>Eukaryota</taxon>
        <taxon>Viridiplantae</taxon>
        <taxon>Streptophyta</taxon>
        <taxon>Embryophyta</taxon>
        <taxon>Tracheophyta</taxon>
        <taxon>Spermatophyta</taxon>
        <taxon>Magnoliopsida</taxon>
        <taxon>eudicotyledons</taxon>
        <taxon>Gunneridae</taxon>
        <taxon>Pentapetalae</taxon>
        <taxon>asterids</taxon>
        <taxon>Ericales</taxon>
        <taxon>Ericaceae</taxon>
        <taxon>Ericoideae</taxon>
        <taxon>Rhodoreae</taxon>
        <taxon>Rhododendron</taxon>
    </lineage>
</organism>
<gene>
    <name evidence="1" type="ORF">RHGRI_022217</name>
</gene>
<sequence>MVLTASLYHIWLERNKRVFQGSQRDALSLVSVVKANIRSCLSLWRKVKCSARNQSLCAMWNISEAIFSTV</sequence>
<reference evidence="1" key="1">
    <citation type="submission" date="2020-08" db="EMBL/GenBank/DDBJ databases">
        <title>Plant Genome Project.</title>
        <authorList>
            <person name="Zhang R.-G."/>
        </authorList>
    </citation>
    <scope>NUCLEOTIDE SEQUENCE</scope>
    <source>
        <strain evidence="1">WSP0</strain>
        <tissue evidence="1">Leaf</tissue>
    </source>
</reference>
<evidence type="ECO:0000313" key="1">
    <source>
        <dbReference type="EMBL" id="KAG5542616.1"/>
    </source>
</evidence>